<feature type="region of interest" description="Disordered" evidence="1">
    <location>
        <begin position="30"/>
        <end position="209"/>
    </location>
</feature>
<protein>
    <submittedName>
        <fullName evidence="2">Uncharacterized protein</fullName>
    </submittedName>
</protein>
<proteinExistence type="predicted"/>
<comment type="caution">
    <text evidence="2">The sequence shown here is derived from an EMBL/GenBank/DDBJ whole genome shotgun (WGS) entry which is preliminary data.</text>
</comment>
<gene>
    <name evidence="2" type="ORF">GQX73_g1038</name>
</gene>
<name>A0A7C8IUG3_9PEZI</name>
<sequence>MMGYHLRNSIRAVRATTRAQALQNQQRAFLAASPLHAHQGYGDGKGDPVAEHPEKQPAATKAQESLEHPGPEPPDVGKGSSNAYTKSAFSKTMKEAASSEQSPEERASAQSGGSRSKEAVETGGSPTAGQIPEDGNGTANGGEALKGPRGENAPPQPKILNQSMHGAKFGLTDEQKREVERHNQDFERKHDRAEQAPRDKVDKKFWSGV</sequence>
<dbReference type="OrthoDB" id="5334244at2759"/>
<dbReference type="AlphaFoldDB" id="A0A7C8IUG3"/>
<accession>A0A7C8IUG3</accession>
<reference evidence="2 3" key="1">
    <citation type="submission" date="2019-12" db="EMBL/GenBank/DDBJ databases">
        <title>Draft genome sequence of the ascomycete Xylaria multiplex DSM 110363.</title>
        <authorList>
            <person name="Buettner E."/>
            <person name="Kellner H."/>
        </authorList>
    </citation>
    <scope>NUCLEOTIDE SEQUENCE [LARGE SCALE GENOMIC DNA]</scope>
    <source>
        <strain evidence="2 3">DSM 110363</strain>
    </source>
</reference>
<dbReference type="Proteomes" id="UP000481858">
    <property type="component" value="Unassembled WGS sequence"/>
</dbReference>
<feature type="compositionally biased region" description="Polar residues" evidence="1">
    <location>
        <begin position="79"/>
        <end position="90"/>
    </location>
</feature>
<dbReference type="EMBL" id="WUBL01000005">
    <property type="protein sequence ID" value="KAF2972606.1"/>
    <property type="molecule type" value="Genomic_DNA"/>
</dbReference>
<feature type="compositionally biased region" description="Basic and acidic residues" evidence="1">
    <location>
        <begin position="171"/>
        <end position="209"/>
    </location>
</feature>
<dbReference type="InParanoid" id="A0A7C8IUG3"/>
<organism evidence="2 3">
    <name type="scientific">Xylaria multiplex</name>
    <dbReference type="NCBI Taxonomy" id="323545"/>
    <lineage>
        <taxon>Eukaryota</taxon>
        <taxon>Fungi</taxon>
        <taxon>Dikarya</taxon>
        <taxon>Ascomycota</taxon>
        <taxon>Pezizomycotina</taxon>
        <taxon>Sordariomycetes</taxon>
        <taxon>Xylariomycetidae</taxon>
        <taxon>Xylariales</taxon>
        <taxon>Xylariaceae</taxon>
        <taxon>Xylaria</taxon>
    </lineage>
</organism>
<keyword evidence="3" id="KW-1185">Reference proteome</keyword>
<evidence type="ECO:0000256" key="1">
    <source>
        <dbReference type="SAM" id="MobiDB-lite"/>
    </source>
</evidence>
<evidence type="ECO:0000313" key="2">
    <source>
        <dbReference type="EMBL" id="KAF2972606.1"/>
    </source>
</evidence>
<evidence type="ECO:0000313" key="3">
    <source>
        <dbReference type="Proteomes" id="UP000481858"/>
    </source>
</evidence>
<feature type="compositionally biased region" description="Basic and acidic residues" evidence="1">
    <location>
        <begin position="44"/>
        <end position="55"/>
    </location>
</feature>